<protein>
    <submittedName>
        <fullName evidence="2">Uncharacterized protein</fullName>
    </submittedName>
</protein>
<dbReference type="AlphaFoldDB" id="A0A6M3MAZ6"/>
<sequence length="78" mass="9215">MTIIHKIIKQSIDCIKKQPNHSRERLNELVKNYHGEELISHLIRYEKELYHLESDATFDRIKVKYGGSDDIVTAFSKE</sequence>
<organism evidence="2">
    <name type="scientific">viral metagenome</name>
    <dbReference type="NCBI Taxonomy" id="1070528"/>
    <lineage>
        <taxon>unclassified sequences</taxon>
        <taxon>metagenomes</taxon>
        <taxon>organismal metagenomes</taxon>
    </lineage>
</organism>
<accession>A0A6M3MAZ6</accession>
<dbReference type="EMBL" id="MT143887">
    <property type="protein sequence ID" value="QJB04664.1"/>
    <property type="molecule type" value="Genomic_DNA"/>
</dbReference>
<reference evidence="2" key="1">
    <citation type="submission" date="2020-03" db="EMBL/GenBank/DDBJ databases">
        <title>The deep terrestrial virosphere.</title>
        <authorList>
            <person name="Holmfeldt K."/>
            <person name="Nilsson E."/>
            <person name="Simone D."/>
            <person name="Lopez-Fernandez M."/>
            <person name="Wu X."/>
            <person name="de Brujin I."/>
            <person name="Lundin D."/>
            <person name="Andersson A."/>
            <person name="Bertilsson S."/>
            <person name="Dopson M."/>
        </authorList>
    </citation>
    <scope>NUCLEOTIDE SEQUENCE</scope>
    <source>
        <strain evidence="1">MM171A00291</strain>
        <strain evidence="2">MM171B00223</strain>
    </source>
</reference>
<proteinExistence type="predicted"/>
<dbReference type="EMBL" id="MT143699">
    <property type="protein sequence ID" value="QJB00708.1"/>
    <property type="molecule type" value="Genomic_DNA"/>
</dbReference>
<gene>
    <name evidence="1" type="ORF">MM171A00291_0016</name>
    <name evidence="2" type="ORF">MM171B00223_0041</name>
</gene>
<evidence type="ECO:0000313" key="2">
    <source>
        <dbReference type="EMBL" id="QJB04664.1"/>
    </source>
</evidence>
<name>A0A6M3MAZ6_9ZZZZ</name>
<evidence type="ECO:0000313" key="1">
    <source>
        <dbReference type="EMBL" id="QJB00708.1"/>
    </source>
</evidence>